<dbReference type="GO" id="GO:0005886">
    <property type="term" value="C:plasma membrane"/>
    <property type="evidence" value="ECO:0007669"/>
    <property type="project" value="UniProtKB-SubCell"/>
</dbReference>
<keyword evidence="5 7" id="KW-0472">Membrane</keyword>
<reference evidence="8 9" key="1">
    <citation type="submission" date="2019-10" db="EMBL/GenBank/DDBJ databases">
        <title>Epibacterium sp. nov., isolated from seawater.</title>
        <authorList>
            <person name="Zhang X."/>
            <person name="Li N."/>
        </authorList>
    </citation>
    <scope>NUCLEOTIDE SEQUENCE [LARGE SCALE GENOMIC DNA]</scope>
    <source>
        <strain evidence="8 9">SM1979</strain>
    </source>
</reference>
<name>A0A843YDC1_9RHOB</name>
<organism evidence="8 9">
    <name type="scientific">Tritonibacter litoralis</name>
    <dbReference type="NCBI Taxonomy" id="2662264"/>
    <lineage>
        <taxon>Bacteria</taxon>
        <taxon>Pseudomonadati</taxon>
        <taxon>Pseudomonadota</taxon>
        <taxon>Alphaproteobacteria</taxon>
        <taxon>Rhodobacterales</taxon>
        <taxon>Paracoccaceae</taxon>
        <taxon>Tritonibacter</taxon>
    </lineage>
</organism>
<keyword evidence="7" id="KW-1133">Transmembrane helix</keyword>
<evidence type="ECO:0000256" key="5">
    <source>
        <dbReference type="ARBA" id="ARBA00023136"/>
    </source>
</evidence>
<keyword evidence="7" id="KW-0812">Transmembrane</keyword>
<keyword evidence="6 8" id="KW-0012">Acyltransferase</keyword>
<dbReference type="GO" id="GO:0009247">
    <property type="term" value="P:glycolipid biosynthetic process"/>
    <property type="evidence" value="ECO:0007669"/>
    <property type="project" value="UniProtKB-ARBA"/>
</dbReference>
<feature type="transmembrane region" description="Helical" evidence="7">
    <location>
        <begin position="21"/>
        <end position="37"/>
    </location>
</feature>
<dbReference type="GO" id="GO:0016746">
    <property type="term" value="F:acyltransferase activity"/>
    <property type="evidence" value="ECO:0007669"/>
    <property type="project" value="UniProtKB-KW"/>
</dbReference>
<dbReference type="InterPro" id="IPR004960">
    <property type="entry name" value="LipA_acyltrans"/>
</dbReference>
<evidence type="ECO:0000256" key="3">
    <source>
        <dbReference type="ARBA" id="ARBA00022519"/>
    </source>
</evidence>
<protein>
    <submittedName>
        <fullName evidence="8">Lauroyl acyltransferase</fullName>
    </submittedName>
</protein>
<dbReference type="EMBL" id="WIBF01000001">
    <property type="protein sequence ID" value="MQQ06877.1"/>
    <property type="molecule type" value="Genomic_DNA"/>
</dbReference>
<gene>
    <name evidence="8" type="ORF">GFB49_00260</name>
</gene>
<evidence type="ECO:0000256" key="4">
    <source>
        <dbReference type="ARBA" id="ARBA00022679"/>
    </source>
</evidence>
<accession>A0A843YDC1</accession>
<dbReference type="PANTHER" id="PTHR30606:SF10">
    <property type="entry name" value="PHOSPHATIDYLINOSITOL MANNOSIDE ACYLTRANSFERASE"/>
    <property type="match status" value="1"/>
</dbReference>
<evidence type="ECO:0000256" key="2">
    <source>
        <dbReference type="ARBA" id="ARBA00022475"/>
    </source>
</evidence>
<dbReference type="AlphaFoldDB" id="A0A843YDC1"/>
<dbReference type="Pfam" id="PF03279">
    <property type="entry name" value="Lip_A_acyltrans"/>
    <property type="match status" value="1"/>
</dbReference>
<dbReference type="RefSeq" id="WP_153213808.1">
    <property type="nucleotide sequence ID" value="NZ_WIBF01000001.1"/>
</dbReference>
<keyword evidence="3" id="KW-0997">Cell inner membrane</keyword>
<evidence type="ECO:0000256" key="7">
    <source>
        <dbReference type="SAM" id="Phobius"/>
    </source>
</evidence>
<comment type="subcellular location">
    <subcellularLocation>
        <location evidence="1">Cell inner membrane</location>
    </subcellularLocation>
</comment>
<proteinExistence type="predicted"/>
<dbReference type="CDD" id="cd07984">
    <property type="entry name" value="LPLAT_LABLAT-like"/>
    <property type="match status" value="1"/>
</dbReference>
<keyword evidence="2" id="KW-1003">Cell membrane</keyword>
<evidence type="ECO:0000256" key="1">
    <source>
        <dbReference type="ARBA" id="ARBA00004533"/>
    </source>
</evidence>
<evidence type="ECO:0000313" key="9">
    <source>
        <dbReference type="Proteomes" id="UP000444174"/>
    </source>
</evidence>
<evidence type="ECO:0000313" key="8">
    <source>
        <dbReference type="EMBL" id="MQQ06877.1"/>
    </source>
</evidence>
<evidence type="ECO:0000256" key="6">
    <source>
        <dbReference type="ARBA" id="ARBA00023315"/>
    </source>
</evidence>
<keyword evidence="4 8" id="KW-0808">Transferase</keyword>
<dbReference type="Proteomes" id="UP000444174">
    <property type="component" value="Unassembled WGS sequence"/>
</dbReference>
<comment type="caution">
    <text evidence="8">The sequence shown here is derived from an EMBL/GenBank/DDBJ whole genome shotgun (WGS) entry which is preliminary data.</text>
</comment>
<sequence length="305" mass="34392">MSNSRKDLTRIQKAQYFTSNLILRGTIKLLGLFPYALRLRLMGGLVRRLSGVLGIRKRIRRNLSYVLPDLPEPEAQRICHEVADNAGRTVAEFYAGQPFWERARAAKIGGPGLAALEQAKADGRPVIFVTAHFGNYDAARVKLMSLGFPMGALYRRMANPYFNEHYVKAMHDTGKPMFEQGKRGMVEMVRFLKQGGNLAIVTDLHAIGGSPIDFFGKPALTSLVTAELALKFKAVMIPVYAVRQENGLDFEIIMKEPIEHTDALRMTTEVTQDLEKVVQDHMGQWFWIHRRWKPYAQSSPTAVSD</sequence>
<dbReference type="PANTHER" id="PTHR30606">
    <property type="entry name" value="LIPID A BIOSYNTHESIS LAUROYL ACYLTRANSFERASE"/>
    <property type="match status" value="1"/>
</dbReference>
<keyword evidence="9" id="KW-1185">Reference proteome</keyword>